<dbReference type="Proteomes" id="UP001209540">
    <property type="component" value="Unassembled WGS sequence"/>
</dbReference>
<sequence>MEQILIRLFSACPFLQAIELEEAPNNGDHFLQVNGAVVTTIAKNCPQLRHLRVTAPQNIWGMDGDYSCKSFLSFVNKHGDYGGNIYVKWWIKNTGVNQNNNKSDNLLKLIKGTLEERGGSLFVD</sequence>
<dbReference type="EMBL" id="JAIXMP010000060">
    <property type="protein sequence ID" value="KAI9244362.1"/>
    <property type="molecule type" value="Genomic_DNA"/>
</dbReference>
<keyword evidence="2" id="KW-1185">Reference proteome</keyword>
<accession>A0AAD5JWN7</accession>
<comment type="caution">
    <text evidence="1">The sequence shown here is derived from an EMBL/GenBank/DDBJ whole genome shotgun (WGS) entry which is preliminary data.</text>
</comment>
<name>A0AAD5JWN7_9FUNG</name>
<proteinExistence type="predicted"/>
<protein>
    <recommendedName>
        <fullName evidence="3">FBD domain-containing protein</fullName>
    </recommendedName>
</protein>
<reference evidence="1" key="1">
    <citation type="journal article" date="2022" name="IScience">
        <title>Evolution of zygomycete secretomes and the origins of terrestrial fungal ecologies.</title>
        <authorList>
            <person name="Chang Y."/>
            <person name="Wang Y."/>
            <person name="Mondo S."/>
            <person name="Ahrendt S."/>
            <person name="Andreopoulos W."/>
            <person name="Barry K."/>
            <person name="Beard J."/>
            <person name="Benny G.L."/>
            <person name="Blankenship S."/>
            <person name="Bonito G."/>
            <person name="Cuomo C."/>
            <person name="Desiro A."/>
            <person name="Gervers K.A."/>
            <person name="Hundley H."/>
            <person name="Kuo A."/>
            <person name="LaButti K."/>
            <person name="Lang B.F."/>
            <person name="Lipzen A."/>
            <person name="O'Donnell K."/>
            <person name="Pangilinan J."/>
            <person name="Reynolds N."/>
            <person name="Sandor L."/>
            <person name="Smith M.E."/>
            <person name="Tsang A."/>
            <person name="Grigoriev I.V."/>
            <person name="Stajich J.E."/>
            <person name="Spatafora J.W."/>
        </authorList>
    </citation>
    <scope>NUCLEOTIDE SEQUENCE</scope>
    <source>
        <strain evidence="1">RSA 2281</strain>
    </source>
</reference>
<gene>
    <name evidence="1" type="ORF">BDA99DRAFT_529150</name>
</gene>
<organism evidence="1 2">
    <name type="scientific">Phascolomyces articulosus</name>
    <dbReference type="NCBI Taxonomy" id="60185"/>
    <lineage>
        <taxon>Eukaryota</taxon>
        <taxon>Fungi</taxon>
        <taxon>Fungi incertae sedis</taxon>
        <taxon>Mucoromycota</taxon>
        <taxon>Mucoromycotina</taxon>
        <taxon>Mucoromycetes</taxon>
        <taxon>Mucorales</taxon>
        <taxon>Lichtheimiaceae</taxon>
        <taxon>Phascolomyces</taxon>
    </lineage>
</organism>
<evidence type="ECO:0008006" key="3">
    <source>
        <dbReference type="Google" id="ProtNLM"/>
    </source>
</evidence>
<reference evidence="1" key="2">
    <citation type="submission" date="2023-02" db="EMBL/GenBank/DDBJ databases">
        <authorList>
            <consortium name="DOE Joint Genome Institute"/>
            <person name="Mondo S.J."/>
            <person name="Chang Y."/>
            <person name="Wang Y."/>
            <person name="Ahrendt S."/>
            <person name="Andreopoulos W."/>
            <person name="Barry K."/>
            <person name="Beard J."/>
            <person name="Benny G.L."/>
            <person name="Blankenship S."/>
            <person name="Bonito G."/>
            <person name="Cuomo C."/>
            <person name="Desiro A."/>
            <person name="Gervers K.A."/>
            <person name="Hundley H."/>
            <person name="Kuo A."/>
            <person name="LaButti K."/>
            <person name="Lang B.F."/>
            <person name="Lipzen A."/>
            <person name="O'Donnell K."/>
            <person name="Pangilinan J."/>
            <person name="Reynolds N."/>
            <person name="Sandor L."/>
            <person name="Smith M.W."/>
            <person name="Tsang A."/>
            <person name="Grigoriev I.V."/>
            <person name="Stajich J.E."/>
            <person name="Spatafora J.W."/>
        </authorList>
    </citation>
    <scope>NUCLEOTIDE SEQUENCE</scope>
    <source>
        <strain evidence="1">RSA 2281</strain>
    </source>
</reference>
<evidence type="ECO:0000313" key="2">
    <source>
        <dbReference type="Proteomes" id="UP001209540"/>
    </source>
</evidence>
<dbReference type="AlphaFoldDB" id="A0AAD5JWN7"/>
<evidence type="ECO:0000313" key="1">
    <source>
        <dbReference type="EMBL" id="KAI9244362.1"/>
    </source>
</evidence>